<evidence type="ECO:0000313" key="4">
    <source>
        <dbReference type="Proteomes" id="UP000304900"/>
    </source>
</evidence>
<protein>
    <submittedName>
        <fullName evidence="3">T9SS type A sorting domain-containing protein</fullName>
    </submittedName>
</protein>
<evidence type="ECO:0000259" key="1">
    <source>
        <dbReference type="Pfam" id="PF18962"/>
    </source>
</evidence>
<proteinExistence type="predicted"/>
<name>A0A4V6Y1W0_9BACT</name>
<comment type="caution">
    <text evidence="3">The sequence shown here is derived from an EMBL/GenBank/DDBJ whole genome shotgun (WGS) entry which is preliminary data.</text>
</comment>
<dbReference type="NCBIfam" id="TIGR04225">
    <property type="entry name" value="CshA_fibril_rpt"/>
    <property type="match status" value="2"/>
</dbReference>
<accession>A0A4V6Y1W0</accession>
<dbReference type="EMBL" id="SZVO01000014">
    <property type="protein sequence ID" value="TKT88803.1"/>
    <property type="molecule type" value="Genomic_DNA"/>
</dbReference>
<dbReference type="Proteomes" id="UP000304900">
    <property type="component" value="Unassembled WGS sequence"/>
</dbReference>
<dbReference type="RefSeq" id="WP_137342985.1">
    <property type="nucleotide sequence ID" value="NZ_SZVO01000014.1"/>
</dbReference>
<evidence type="ECO:0000313" key="3">
    <source>
        <dbReference type="EMBL" id="TKT88803.1"/>
    </source>
</evidence>
<dbReference type="InterPro" id="IPR026444">
    <property type="entry name" value="Secre_tail"/>
</dbReference>
<dbReference type="InterPro" id="IPR026395">
    <property type="entry name" value="CshA_fibril"/>
</dbReference>
<feature type="domain" description="CshA" evidence="2">
    <location>
        <begin position="60"/>
        <end position="152"/>
    </location>
</feature>
<keyword evidence="4" id="KW-1185">Reference proteome</keyword>
<dbReference type="Pfam" id="PF19076">
    <property type="entry name" value="CshA_repeat"/>
    <property type="match status" value="2"/>
</dbReference>
<dbReference type="Pfam" id="PF18962">
    <property type="entry name" value="Por_Secre_tail"/>
    <property type="match status" value="1"/>
</dbReference>
<dbReference type="AlphaFoldDB" id="A0A4V6Y1W0"/>
<feature type="domain" description="CshA" evidence="2">
    <location>
        <begin position="2"/>
        <end position="45"/>
    </location>
</feature>
<dbReference type="NCBIfam" id="TIGR04183">
    <property type="entry name" value="Por_Secre_tail"/>
    <property type="match status" value="1"/>
</dbReference>
<reference evidence="3 4" key="1">
    <citation type="submission" date="2019-05" db="EMBL/GenBank/DDBJ databases">
        <title>Dyadobacter AR-3-8 sp. nov., isolated from arctic soil.</title>
        <authorList>
            <person name="Chaudhary D.K."/>
        </authorList>
    </citation>
    <scope>NUCLEOTIDE SEQUENCE [LARGE SCALE GENOMIC DNA]</scope>
    <source>
        <strain evidence="3 4">AR-3-8</strain>
    </source>
</reference>
<feature type="domain" description="Secretion system C-terminal sorting" evidence="1">
    <location>
        <begin position="271"/>
        <end position="342"/>
    </location>
</feature>
<dbReference type="OrthoDB" id="910074at2"/>
<organism evidence="3 4">
    <name type="scientific">Dyadobacter frigoris</name>
    <dbReference type="NCBI Taxonomy" id="2576211"/>
    <lineage>
        <taxon>Bacteria</taxon>
        <taxon>Pseudomonadati</taxon>
        <taxon>Bacteroidota</taxon>
        <taxon>Cytophagia</taxon>
        <taxon>Cytophagales</taxon>
        <taxon>Spirosomataceae</taxon>
        <taxon>Dyadobacter</taxon>
    </lineage>
</organism>
<evidence type="ECO:0000259" key="2">
    <source>
        <dbReference type="Pfam" id="PF19076"/>
    </source>
</evidence>
<sequence length="344" mass="36487">SVTIPGEGTYVVNTTTGDITFTPVATFTGTATPVNYTEKDVNGVISNPAPITVTVTATPPVAKTDIGTSTNGNPAIVTVLTNDTPGSAPIDPTTVKLIDPNTGIPSTSITIPNEGTYTVDPITGDVTFTPDPLVTVPITSTITYTVTDVNGLISNPAAITINATPLPVTLTSFNVTKEGQVARLNWATTAETNSDHFEIQHSVTGKDWNKIGSVDSHGDSNVKNTYTFIDSNPVNGENLYRLKMVDRDATYAYSRIQSVKFDGLNRSAVSIYPNPSSDKVFIQDMDLAQVKQVSILDMNGRAVFSSSTVNSNGINVSKLIPGTYILHIANINGAVSNHKIVIIR</sequence>
<gene>
    <name evidence="3" type="ORF">FDK13_26245</name>
</gene>
<feature type="non-terminal residue" evidence="3">
    <location>
        <position position="1"/>
    </location>
</feature>